<gene>
    <name evidence="1" type="ORF">SDC9_199339</name>
</gene>
<dbReference type="InterPro" id="IPR037278">
    <property type="entry name" value="ARFGAP/RecO"/>
</dbReference>
<evidence type="ECO:0000313" key="1">
    <source>
        <dbReference type="EMBL" id="MPN51690.1"/>
    </source>
</evidence>
<accession>A0A645IKR8</accession>
<organism evidence="1">
    <name type="scientific">bioreactor metagenome</name>
    <dbReference type="NCBI Taxonomy" id="1076179"/>
    <lineage>
        <taxon>unclassified sequences</taxon>
        <taxon>metagenomes</taxon>
        <taxon>ecological metagenomes</taxon>
    </lineage>
</organism>
<dbReference type="AlphaFoldDB" id="A0A645IKR8"/>
<dbReference type="EMBL" id="VSSQ01117067">
    <property type="protein sequence ID" value="MPN51690.1"/>
    <property type="molecule type" value="Genomic_DNA"/>
</dbReference>
<reference evidence="1" key="1">
    <citation type="submission" date="2019-08" db="EMBL/GenBank/DDBJ databases">
        <authorList>
            <person name="Kucharzyk K."/>
            <person name="Murdoch R.W."/>
            <person name="Higgins S."/>
            <person name="Loffler F."/>
        </authorList>
    </citation>
    <scope>NUCLEOTIDE SEQUENCE</scope>
</reference>
<name>A0A645IKR8_9ZZZZ</name>
<proteinExistence type="predicted"/>
<protein>
    <submittedName>
        <fullName evidence="1">Uncharacterized protein</fullName>
    </submittedName>
</protein>
<comment type="caution">
    <text evidence="1">The sequence shown here is derived from an EMBL/GenBank/DDBJ whole genome shotgun (WGS) entry which is preliminary data.</text>
</comment>
<dbReference type="SUPFAM" id="SSF57863">
    <property type="entry name" value="ArfGap/RecO-like zinc finger"/>
    <property type="match status" value="1"/>
</dbReference>
<sequence length="113" mass="12826">MPDHEVNERFFLDLMKALYLLDQPGIAVEQLARAFEMKTLVRTGNLPDPALAQGMPESARLLIRNLLNKPLEEMMQQVCEAADLAIAGQLTKQLLDENFQRKPKSLEILQSSY</sequence>